<accession>A0ABM8UYF9</accession>
<dbReference type="Pfam" id="PF18962">
    <property type="entry name" value="Por_Secre_tail"/>
    <property type="match status" value="1"/>
</dbReference>
<evidence type="ECO:0000256" key="1">
    <source>
        <dbReference type="SAM" id="SignalP"/>
    </source>
</evidence>
<name>A0ABM8UYF9_9BACT</name>
<evidence type="ECO:0000313" key="4">
    <source>
        <dbReference type="Proteomes" id="UP000679725"/>
    </source>
</evidence>
<feature type="domain" description="Secretion system C-terminal sorting" evidence="2">
    <location>
        <begin position="412"/>
        <end position="493"/>
    </location>
</feature>
<comment type="caution">
    <text evidence="3">The sequence shown here is derived from an EMBL/GenBank/DDBJ whole genome shotgun (WGS) entry which is preliminary data.</text>
</comment>
<evidence type="ECO:0000313" key="3">
    <source>
        <dbReference type="EMBL" id="CAG5074667.1"/>
    </source>
</evidence>
<keyword evidence="4" id="KW-1185">Reference proteome</keyword>
<dbReference type="InterPro" id="IPR026444">
    <property type="entry name" value="Secre_tail"/>
</dbReference>
<reference evidence="3 4" key="1">
    <citation type="submission" date="2021-04" db="EMBL/GenBank/DDBJ databases">
        <authorList>
            <person name="Rodrigo-Torres L."/>
            <person name="Arahal R. D."/>
            <person name="Lucena T."/>
        </authorList>
    </citation>
    <scope>NUCLEOTIDE SEQUENCE [LARGE SCALE GENOMIC DNA]</scope>
    <source>
        <strain evidence="3 4">CECT 9623</strain>
    </source>
</reference>
<protein>
    <recommendedName>
        <fullName evidence="2">Secretion system C-terminal sorting domain-containing protein</fullName>
    </recommendedName>
</protein>
<dbReference type="EMBL" id="CAJRAU010000012">
    <property type="protein sequence ID" value="CAG5074667.1"/>
    <property type="molecule type" value="Genomic_DNA"/>
</dbReference>
<proteinExistence type="predicted"/>
<keyword evidence="1" id="KW-0732">Signal</keyword>
<gene>
    <name evidence="3" type="ORF">DYBT9623_05354</name>
</gene>
<dbReference type="RefSeq" id="WP_215236576.1">
    <property type="nucleotide sequence ID" value="NZ_CAJRAU010000012.1"/>
</dbReference>
<feature type="signal peptide" evidence="1">
    <location>
        <begin position="1"/>
        <end position="21"/>
    </location>
</feature>
<feature type="chain" id="PRO_5047473422" description="Secretion system C-terminal sorting domain-containing protein" evidence="1">
    <location>
        <begin position="22"/>
        <end position="502"/>
    </location>
</feature>
<sequence>MKTLCLFVIASLIFIHSHSRAQTVYISGTFAGVEPYSNYTYKAQIGGLTPVLSALECVWELDGLAPGASPSLSTGPTYSAKNGQISNVQWENTPGSSDPKWIKVTVYYRKNGDDQTPLIYQTPISVKHISIPGPLNIAGSNYSHNSTFFLNCGVTNLPVSFPAVTTSDPVSAVTYTWTYPPGWNGPITTTTPSANISSHQSNPGKIRVEAKRNDGTSKTFISVDVTRPSPTVTGLSSSDPYWLLCNPSQKLTLSANASGNTVTDKFIWTPYDGVKVNNSNSPQTILGSVSADLTASAQGSFNVKGYSTVCGKSSTTSITRYIYYGLPALSGANQYLFEPTTNLWHCSVNPQYSANHNWTVISGDASISPTSFAAYVSSVNGGVVAVSLSNGCGSTGQQYFTIPPSGGMLMAYPNPAKEQLTLQLKNTEILELLPESITLVDELTGSEALSVPVNDIFQKKQFQDGNKLLLDVKSLRRGIYYLNIISKPNSNQKSQKIRIKLE</sequence>
<evidence type="ECO:0000259" key="2">
    <source>
        <dbReference type="Pfam" id="PF18962"/>
    </source>
</evidence>
<dbReference type="Proteomes" id="UP000679725">
    <property type="component" value="Unassembled WGS sequence"/>
</dbReference>
<organism evidence="3 4">
    <name type="scientific">Dyadobacter linearis</name>
    <dbReference type="NCBI Taxonomy" id="2823330"/>
    <lineage>
        <taxon>Bacteria</taxon>
        <taxon>Pseudomonadati</taxon>
        <taxon>Bacteroidota</taxon>
        <taxon>Cytophagia</taxon>
        <taxon>Cytophagales</taxon>
        <taxon>Spirosomataceae</taxon>
        <taxon>Dyadobacter</taxon>
    </lineage>
</organism>